<dbReference type="Proteomes" id="UP001212152">
    <property type="component" value="Unassembled WGS sequence"/>
</dbReference>
<dbReference type="Pfam" id="PF03981">
    <property type="entry name" value="Ubiq_cyt_C_chap"/>
    <property type="match status" value="1"/>
</dbReference>
<evidence type="ECO:0000256" key="1">
    <source>
        <dbReference type="ARBA" id="ARBA00006407"/>
    </source>
</evidence>
<comment type="similarity">
    <text evidence="1">Belongs to the CBP3 family.</text>
</comment>
<dbReference type="GO" id="GO:0005739">
    <property type="term" value="C:mitochondrion"/>
    <property type="evidence" value="ECO:0007669"/>
    <property type="project" value="TreeGrafter"/>
</dbReference>
<reference evidence="3" key="1">
    <citation type="submission" date="2020-05" db="EMBL/GenBank/DDBJ databases">
        <title>Phylogenomic resolution of chytrid fungi.</title>
        <authorList>
            <person name="Stajich J.E."/>
            <person name="Amses K."/>
            <person name="Simmons R."/>
            <person name="Seto K."/>
            <person name="Myers J."/>
            <person name="Bonds A."/>
            <person name="Quandt C.A."/>
            <person name="Barry K."/>
            <person name="Liu P."/>
            <person name="Grigoriev I."/>
            <person name="Longcore J.E."/>
            <person name="James T.Y."/>
        </authorList>
    </citation>
    <scope>NUCLEOTIDE SEQUENCE</scope>
    <source>
        <strain evidence="3">JEL0379</strain>
    </source>
</reference>
<organism evidence="3 4">
    <name type="scientific">Geranomyces variabilis</name>
    <dbReference type="NCBI Taxonomy" id="109894"/>
    <lineage>
        <taxon>Eukaryota</taxon>
        <taxon>Fungi</taxon>
        <taxon>Fungi incertae sedis</taxon>
        <taxon>Chytridiomycota</taxon>
        <taxon>Chytridiomycota incertae sedis</taxon>
        <taxon>Chytridiomycetes</taxon>
        <taxon>Spizellomycetales</taxon>
        <taxon>Powellomycetaceae</taxon>
        <taxon>Geranomyces</taxon>
    </lineage>
</organism>
<dbReference type="GO" id="GO:0034551">
    <property type="term" value="P:mitochondrial respiratory chain complex III assembly"/>
    <property type="evidence" value="ECO:0007669"/>
    <property type="project" value="TreeGrafter"/>
</dbReference>
<accession>A0AAD5XNR5</accession>
<comment type="caution">
    <text evidence="3">The sequence shown here is derived from an EMBL/GenBank/DDBJ whole genome shotgun (WGS) entry which is preliminary data.</text>
</comment>
<feature type="domain" description="Ubiquinol-cytochrome c chaperone" evidence="2">
    <location>
        <begin position="105"/>
        <end position="242"/>
    </location>
</feature>
<protein>
    <recommendedName>
        <fullName evidence="2">Ubiquinol-cytochrome c chaperone domain-containing protein</fullName>
    </recommendedName>
</protein>
<dbReference type="AlphaFoldDB" id="A0AAD5XNR5"/>
<keyword evidence="4" id="KW-1185">Reference proteome</keyword>
<evidence type="ECO:0000259" key="2">
    <source>
        <dbReference type="Pfam" id="PF03981"/>
    </source>
</evidence>
<proteinExistence type="inferred from homology"/>
<sequence>MALASRSASRTIAGPLRCAAVAGPRCSSHLSPSPLPSLAATRPSRHFTACGATRERETFPYQNAFTKILHPIGYIKWKMNRIDSARHGYEACSSQFDKRSEMVKAFNLPDNFQTWFAMTVLHVWMYNARLRAEGLEGKEMKQEMFDHIWLDVELKIHHAGVRTNVSKIMSNLVSAYYGQTLAYDEGLYYGDAILAGALWRNLMGSQDITATQMEAVLVYVRKQLLRLDAADRAEVLEGRFSFDDVEI</sequence>
<name>A0AAD5XNR5_9FUNG</name>
<dbReference type="PANTHER" id="PTHR12184:SF1">
    <property type="entry name" value="UBIQUINOL-CYTOCHROME-C REDUCTASE COMPLEX ASSEMBLY FACTOR 1"/>
    <property type="match status" value="1"/>
</dbReference>
<evidence type="ECO:0000313" key="4">
    <source>
        <dbReference type="Proteomes" id="UP001212152"/>
    </source>
</evidence>
<evidence type="ECO:0000313" key="3">
    <source>
        <dbReference type="EMBL" id="KAJ3179831.1"/>
    </source>
</evidence>
<dbReference type="EMBL" id="JADGJQ010000019">
    <property type="protein sequence ID" value="KAJ3179831.1"/>
    <property type="molecule type" value="Genomic_DNA"/>
</dbReference>
<dbReference type="InterPro" id="IPR007129">
    <property type="entry name" value="Ubiqinol_cyt_c_chaperone_CPB3"/>
</dbReference>
<dbReference type="InterPro" id="IPR021150">
    <property type="entry name" value="Ubiq_cyt_c_chap"/>
</dbReference>
<dbReference type="PANTHER" id="PTHR12184">
    <property type="entry name" value="UBIQUINOL-CYTOCHROME C REDUCTASE COMPLEX ASSEMBLY FACTOR 1 FAMILY MEMBER"/>
    <property type="match status" value="1"/>
</dbReference>
<gene>
    <name evidence="3" type="ORF">HDU87_002399</name>
</gene>